<proteinExistence type="predicted"/>
<feature type="compositionally biased region" description="Basic and acidic residues" evidence="1">
    <location>
        <begin position="85"/>
        <end position="103"/>
    </location>
</feature>
<comment type="caution">
    <text evidence="2">The sequence shown here is derived from an EMBL/GenBank/DDBJ whole genome shotgun (WGS) entry which is preliminary data.</text>
</comment>
<protein>
    <submittedName>
        <fullName evidence="2">Polyprotein</fullName>
    </submittedName>
</protein>
<evidence type="ECO:0000313" key="2">
    <source>
        <dbReference type="EMBL" id="GFO26353.1"/>
    </source>
</evidence>
<dbReference type="Proteomes" id="UP000735302">
    <property type="component" value="Unassembled WGS sequence"/>
</dbReference>
<organism evidence="2 3">
    <name type="scientific">Plakobranchus ocellatus</name>
    <dbReference type="NCBI Taxonomy" id="259542"/>
    <lineage>
        <taxon>Eukaryota</taxon>
        <taxon>Metazoa</taxon>
        <taxon>Spiralia</taxon>
        <taxon>Lophotrochozoa</taxon>
        <taxon>Mollusca</taxon>
        <taxon>Gastropoda</taxon>
        <taxon>Heterobranchia</taxon>
        <taxon>Euthyneura</taxon>
        <taxon>Panpulmonata</taxon>
        <taxon>Sacoglossa</taxon>
        <taxon>Placobranchoidea</taxon>
        <taxon>Plakobranchidae</taxon>
        <taxon>Plakobranchus</taxon>
    </lineage>
</organism>
<dbReference type="EMBL" id="BLXT01005820">
    <property type="protein sequence ID" value="GFO26353.1"/>
    <property type="molecule type" value="Genomic_DNA"/>
</dbReference>
<gene>
    <name evidence="2" type="ORF">PoB_005285800</name>
</gene>
<reference evidence="2 3" key="1">
    <citation type="journal article" date="2021" name="Elife">
        <title>Chloroplast acquisition without the gene transfer in kleptoplastic sea slugs, Plakobranchus ocellatus.</title>
        <authorList>
            <person name="Maeda T."/>
            <person name="Takahashi S."/>
            <person name="Yoshida T."/>
            <person name="Shimamura S."/>
            <person name="Takaki Y."/>
            <person name="Nagai Y."/>
            <person name="Toyoda A."/>
            <person name="Suzuki Y."/>
            <person name="Arimoto A."/>
            <person name="Ishii H."/>
            <person name="Satoh N."/>
            <person name="Nishiyama T."/>
            <person name="Hasebe M."/>
            <person name="Maruyama T."/>
            <person name="Minagawa J."/>
            <person name="Obokata J."/>
            <person name="Shigenobu S."/>
        </authorList>
    </citation>
    <scope>NUCLEOTIDE SEQUENCE [LARGE SCALE GENOMIC DNA]</scope>
</reference>
<feature type="region of interest" description="Disordered" evidence="1">
    <location>
        <begin position="80"/>
        <end position="103"/>
    </location>
</feature>
<dbReference type="AlphaFoldDB" id="A0AAV4C5S9"/>
<sequence length="103" mass="11577">MHVKASASLTSVPSHTHGKLRLWADVFRVHGDGEYMRWERVSDDVVPVNISCIEDTPTTVFHVTAYNRQVEKIFDVCISQPGESGTERDKEEKGKGGREISYA</sequence>
<accession>A0AAV4C5S9</accession>
<evidence type="ECO:0000256" key="1">
    <source>
        <dbReference type="SAM" id="MobiDB-lite"/>
    </source>
</evidence>
<evidence type="ECO:0000313" key="3">
    <source>
        <dbReference type="Proteomes" id="UP000735302"/>
    </source>
</evidence>
<keyword evidence="3" id="KW-1185">Reference proteome</keyword>
<name>A0AAV4C5S9_9GAST</name>